<dbReference type="AlphaFoldDB" id="A0A6N2TA66"/>
<accession>A0A6N2TA66</accession>
<reference evidence="1" key="1">
    <citation type="submission" date="2019-11" db="EMBL/GenBank/DDBJ databases">
        <authorList>
            <person name="Feng L."/>
        </authorList>
    </citation>
    <scope>NUCLEOTIDE SEQUENCE</scope>
    <source>
        <strain evidence="1">AhadrusLFYP4</strain>
    </source>
</reference>
<proteinExistence type="predicted"/>
<organism evidence="1">
    <name type="scientific">Anaerostipes hadrus</name>
    <dbReference type="NCBI Taxonomy" id="649756"/>
    <lineage>
        <taxon>Bacteria</taxon>
        <taxon>Bacillati</taxon>
        <taxon>Bacillota</taxon>
        <taxon>Clostridia</taxon>
        <taxon>Lachnospirales</taxon>
        <taxon>Lachnospiraceae</taxon>
        <taxon>Anaerostipes</taxon>
    </lineage>
</organism>
<protein>
    <submittedName>
        <fullName evidence="1">Uncharacterized protein</fullName>
    </submittedName>
</protein>
<evidence type="ECO:0000313" key="1">
    <source>
        <dbReference type="EMBL" id="VYT02450.1"/>
    </source>
</evidence>
<name>A0A6N2TA66_ANAHA</name>
<gene>
    <name evidence="1" type="ORF">AHLFYP4_01311</name>
</gene>
<dbReference type="EMBL" id="CACRSX010000026">
    <property type="protein sequence ID" value="VYT02450.1"/>
    <property type="molecule type" value="Genomic_DNA"/>
</dbReference>
<sequence>MYNKKKKIKHKTLKTFCLLIGMIVTAENKIMTQNLLKKLALLKIDVKKFHCYNRDRKK</sequence>